<protein>
    <submittedName>
        <fullName evidence="4">FACT complex subunit</fullName>
    </submittedName>
</protein>
<feature type="compositionally biased region" description="Low complexity" evidence="1">
    <location>
        <begin position="73"/>
        <end position="83"/>
    </location>
</feature>
<dbReference type="OrthoDB" id="10249888at2759"/>
<feature type="region of interest" description="Disordered" evidence="1">
    <location>
        <begin position="50"/>
        <end position="136"/>
    </location>
</feature>
<evidence type="ECO:0000313" key="2">
    <source>
        <dbReference type="EMBL" id="VDN25980.1"/>
    </source>
</evidence>
<organism evidence="4">
    <name type="scientific">Gongylonema pulchrum</name>
    <dbReference type="NCBI Taxonomy" id="637853"/>
    <lineage>
        <taxon>Eukaryota</taxon>
        <taxon>Metazoa</taxon>
        <taxon>Ecdysozoa</taxon>
        <taxon>Nematoda</taxon>
        <taxon>Chromadorea</taxon>
        <taxon>Rhabditida</taxon>
        <taxon>Spirurina</taxon>
        <taxon>Spiruromorpha</taxon>
        <taxon>Spiruroidea</taxon>
        <taxon>Gongylonematidae</taxon>
        <taxon>Gongylonema</taxon>
    </lineage>
</organism>
<keyword evidence="3" id="KW-1185">Reference proteome</keyword>
<dbReference type="WBParaSite" id="GPUH_0001544801-mRNA-1">
    <property type="protein sequence ID" value="GPUH_0001544801-mRNA-1"/>
    <property type="gene ID" value="GPUH_0001544801"/>
</dbReference>
<dbReference type="Proteomes" id="UP000271098">
    <property type="component" value="Unassembled WGS sequence"/>
</dbReference>
<sequence length="146" mass="15273">MVIVHVDEKDFGLSRETMLSTAKPLGGSIIADQFAQSPTLSKGVVSLMTGEVDEALSEEGEGNGESSEDKDGSGSSSSAVAEGGVKRKYEECDEAQSKKRLLEGENEGDKSSPSSSSPSPSNSAESKSSDEDDDMAAAVERQFFAL</sequence>
<reference evidence="4" key="1">
    <citation type="submission" date="2016-06" db="UniProtKB">
        <authorList>
            <consortium name="WormBaseParasite"/>
        </authorList>
    </citation>
    <scope>IDENTIFICATION</scope>
</reference>
<proteinExistence type="predicted"/>
<gene>
    <name evidence="2" type="ORF">GPUH_LOCUS15429</name>
</gene>
<reference evidence="2 3" key="2">
    <citation type="submission" date="2018-11" db="EMBL/GenBank/DDBJ databases">
        <authorList>
            <consortium name="Pathogen Informatics"/>
        </authorList>
    </citation>
    <scope>NUCLEOTIDE SEQUENCE [LARGE SCALE GENOMIC DNA]</scope>
</reference>
<name>A0A183E386_9BILA</name>
<feature type="compositionally biased region" description="Acidic residues" evidence="1">
    <location>
        <begin position="51"/>
        <end position="66"/>
    </location>
</feature>
<evidence type="ECO:0000313" key="4">
    <source>
        <dbReference type="WBParaSite" id="GPUH_0001544801-mRNA-1"/>
    </source>
</evidence>
<accession>A0A183E386</accession>
<feature type="compositionally biased region" description="Low complexity" evidence="1">
    <location>
        <begin position="111"/>
        <end position="126"/>
    </location>
</feature>
<dbReference type="EMBL" id="UYRT01082425">
    <property type="protein sequence ID" value="VDN25980.1"/>
    <property type="molecule type" value="Genomic_DNA"/>
</dbReference>
<dbReference type="AlphaFoldDB" id="A0A183E386"/>
<evidence type="ECO:0000256" key="1">
    <source>
        <dbReference type="SAM" id="MobiDB-lite"/>
    </source>
</evidence>
<evidence type="ECO:0000313" key="3">
    <source>
        <dbReference type="Proteomes" id="UP000271098"/>
    </source>
</evidence>
<feature type="compositionally biased region" description="Basic and acidic residues" evidence="1">
    <location>
        <begin position="84"/>
        <end position="110"/>
    </location>
</feature>